<dbReference type="EMBL" id="UINC01000475">
    <property type="protein sequence ID" value="SUZ56010.1"/>
    <property type="molecule type" value="Genomic_DNA"/>
</dbReference>
<dbReference type="EC" id="4.1.99.22" evidence="2"/>
<evidence type="ECO:0000256" key="4">
    <source>
        <dbReference type="ARBA" id="ARBA00022691"/>
    </source>
</evidence>
<keyword evidence="11" id="KW-0456">Lyase</keyword>
<reference evidence="14" key="1">
    <citation type="submission" date="2018-05" db="EMBL/GenBank/DDBJ databases">
        <authorList>
            <person name="Lanie J.A."/>
            <person name="Ng W.-L."/>
            <person name="Kazmierczak K.M."/>
            <person name="Andrzejewski T.M."/>
            <person name="Davidsen T.M."/>
            <person name="Wayne K.J."/>
            <person name="Tettelin H."/>
            <person name="Glass J.I."/>
            <person name="Rusch D."/>
            <person name="Podicherti R."/>
            <person name="Tsui H.-C.T."/>
            <person name="Winkler M.E."/>
        </authorList>
    </citation>
    <scope>NUCLEOTIDE SEQUENCE</scope>
</reference>
<evidence type="ECO:0000256" key="6">
    <source>
        <dbReference type="ARBA" id="ARBA00022741"/>
    </source>
</evidence>
<dbReference type="HAMAP" id="MF_01225_B">
    <property type="entry name" value="MoaA_B"/>
    <property type="match status" value="1"/>
</dbReference>
<evidence type="ECO:0000256" key="2">
    <source>
        <dbReference type="ARBA" id="ARBA00012167"/>
    </source>
</evidence>
<dbReference type="SFLD" id="SFLDG01383">
    <property type="entry name" value="cyclic_pyranopterin_phosphate"/>
    <property type="match status" value="1"/>
</dbReference>
<dbReference type="SFLD" id="SFLDS00029">
    <property type="entry name" value="Radical_SAM"/>
    <property type="match status" value="1"/>
</dbReference>
<dbReference type="PANTHER" id="PTHR22960:SF0">
    <property type="entry name" value="MOLYBDENUM COFACTOR BIOSYNTHESIS PROTEIN 1"/>
    <property type="match status" value="1"/>
</dbReference>
<sequence>VKRLLVDGFGRVHRDLRISVTDRCNFRCSYCMPAEGLEWLPRDDLLTFEEIERVASVLVKRHGIDSIRLTGGEPTVRANLPELVGMLSALPVDLALTTNGSTLRLLAGRLADAGLRRINVSLDSLRADRFAELTLRDELPKVLDGIDAAIEVGFDPVKVNVVVIRGVNDDEVVDFARFGREKGVVVRFIEFMPLDADEAWNEGSVFSQEEIVAAIDSVFPLDVVERTSAPATRFRYSDGGGEIGVVASVTRKFCDSCDRVRLTADGQFRNCLFAVDEFDLRATLRSGADDDELSNVFEGAVAAKWAGHGIGHVDFIRPARSMSQIGG</sequence>
<dbReference type="Gene3D" id="3.20.20.70">
    <property type="entry name" value="Aldolase class I"/>
    <property type="match status" value="1"/>
</dbReference>
<keyword evidence="5" id="KW-0479">Metal-binding</keyword>
<evidence type="ECO:0000256" key="10">
    <source>
        <dbReference type="ARBA" id="ARBA00023150"/>
    </source>
</evidence>
<dbReference type="InterPro" id="IPR007197">
    <property type="entry name" value="rSAM"/>
</dbReference>
<evidence type="ECO:0000256" key="12">
    <source>
        <dbReference type="ARBA" id="ARBA00048697"/>
    </source>
</evidence>
<keyword evidence="3" id="KW-0004">4Fe-4S</keyword>
<dbReference type="GO" id="GO:0061798">
    <property type="term" value="F:GTP 3',8'-cyclase activity"/>
    <property type="evidence" value="ECO:0007669"/>
    <property type="project" value="UniProtKB-EC"/>
</dbReference>
<dbReference type="InterPro" id="IPR040064">
    <property type="entry name" value="MoaA-like"/>
</dbReference>
<dbReference type="GO" id="GO:0051539">
    <property type="term" value="F:4 iron, 4 sulfur cluster binding"/>
    <property type="evidence" value="ECO:0007669"/>
    <property type="project" value="UniProtKB-KW"/>
</dbReference>
<dbReference type="InterPro" id="IPR050105">
    <property type="entry name" value="MoCo_biosynth_MoaA/MoaC"/>
</dbReference>
<evidence type="ECO:0000313" key="14">
    <source>
        <dbReference type="EMBL" id="SUZ56010.1"/>
    </source>
</evidence>
<dbReference type="InterPro" id="IPR013483">
    <property type="entry name" value="MoaA"/>
</dbReference>
<dbReference type="SFLD" id="SFLDG01067">
    <property type="entry name" value="SPASM/twitch_domain_containing"/>
    <property type="match status" value="1"/>
</dbReference>
<dbReference type="GO" id="GO:0046872">
    <property type="term" value="F:metal ion binding"/>
    <property type="evidence" value="ECO:0007669"/>
    <property type="project" value="UniProtKB-KW"/>
</dbReference>
<dbReference type="UniPathway" id="UPA00344"/>
<evidence type="ECO:0000256" key="9">
    <source>
        <dbReference type="ARBA" id="ARBA00023134"/>
    </source>
</evidence>
<evidence type="ECO:0000256" key="5">
    <source>
        <dbReference type="ARBA" id="ARBA00022723"/>
    </source>
</evidence>
<proteinExistence type="inferred from homology"/>
<dbReference type="Pfam" id="PF04055">
    <property type="entry name" value="Radical_SAM"/>
    <property type="match status" value="1"/>
</dbReference>
<dbReference type="AlphaFoldDB" id="A0A381NNB9"/>
<dbReference type="InterPro" id="IPR058240">
    <property type="entry name" value="rSAM_sf"/>
</dbReference>
<accession>A0A381NNB9</accession>
<comment type="cofactor">
    <cofactor evidence="1">
        <name>[4Fe-4S] cluster</name>
        <dbReference type="ChEBI" id="CHEBI:49883"/>
    </cofactor>
</comment>
<gene>
    <name evidence="14" type="ORF">METZ01_LOCUS8864</name>
</gene>
<organism evidence="14">
    <name type="scientific">marine metagenome</name>
    <dbReference type="NCBI Taxonomy" id="408172"/>
    <lineage>
        <taxon>unclassified sequences</taxon>
        <taxon>metagenomes</taxon>
        <taxon>ecological metagenomes</taxon>
    </lineage>
</organism>
<dbReference type="GO" id="GO:0061799">
    <property type="term" value="F:cyclic pyranopterin monophosphate synthase activity"/>
    <property type="evidence" value="ECO:0007669"/>
    <property type="project" value="TreeGrafter"/>
</dbReference>
<evidence type="ECO:0000259" key="13">
    <source>
        <dbReference type="PROSITE" id="PS51918"/>
    </source>
</evidence>
<dbReference type="PROSITE" id="PS51918">
    <property type="entry name" value="RADICAL_SAM"/>
    <property type="match status" value="1"/>
</dbReference>
<dbReference type="SFLD" id="SFLDG01386">
    <property type="entry name" value="main_SPASM_domain-containing"/>
    <property type="match status" value="1"/>
</dbReference>
<keyword evidence="8" id="KW-0411">Iron-sulfur</keyword>
<evidence type="ECO:0000256" key="7">
    <source>
        <dbReference type="ARBA" id="ARBA00023004"/>
    </source>
</evidence>
<dbReference type="PROSITE" id="PS01305">
    <property type="entry name" value="MOAA_NIFB_PQQE"/>
    <property type="match status" value="1"/>
</dbReference>
<dbReference type="SUPFAM" id="SSF102114">
    <property type="entry name" value="Radical SAM enzymes"/>
    <property type="match status" value="1"/>
</dbReference>
<dbReference type="CDD" id="cd21117">
    <property type="entry name" value="Twitch_MoaA"/>
    <property type="match status" value="1"/>
</dbReference>
<dbReference type="InterPro" id="IPR010505">
    <property type="entry name" value="MoaA_twitch"/>
</dbReference>
<evidence type="ECO:0000256" key="11">
    <source>
        <dbReference type="ARBA" id="ARBA00023239"/>
    </source>
</evidence>
<keyword evidence="9" id="KW-0342">GTP-binding</keyword>
<name>A0A381NNB9_9ZZZZ</name>
<comment type="catalytic activity">
    <reaction evidence="12">
        <text>GTP + AH2 + S-adenosyl-L-methionine = (8S)-3',8-cyclo-7,8-dihydroguanosine 5'-triphosphate + 5'-deoxyadenosine + L-methionine + A + H(+)</text>
        <dbReference type="Rhea" id="RHEA:49576"/>
        <dbReference type="ChEBI" id="CHEBI:13193"/>
        <dbReference type="ChEBI" id="CHEBI:15378"/>
        <dbReference type="ChEBI" id="CHEBI:17319"/>
        <dbReference type="ChEBI" id="CHEBI:17499"/>
        <dbReference type="ChEBI" id="CHEBI:37565"/>
        <dbReference type="ChEBI" id="CHEBI:57844"/>
        <dbReference type="ChEBI" id="CHEBI:59789"/>
        <dbReference type="ChEBI" id="CHEBI:131766"/>
        <dbReference type="EC" id="4.1.99.22"/>
    </reaction>
</comment>
<dbReference type="NCBIfam" id="TIGR02666">
    <property type="entry name" value="moaA"/>
    <property type="match status" value="1"/>
</dbReference>
<evidence type="ECO:0000256" key="3">
    <source>
        <dbReference type="ARBA" id="ARBA00022485"/>
    </source>
</evidence>
<dbReference type="GO" id="GO:0006777">
    <property type="term" value="P:Mo-molybdopterin cofactor biosynthetic process"/>
    <property type="evidence" value="ECO:0007669"/>
    <property type="project" value="UniProtKB-KW"/>
</dbReference>
<keyword evidence="4" id="KW-0949">S-adenosyl-L-methionine</keyword>
<keyword evidence="10" id="KW-0501">Molybdenum cofactor biosynthesis</keyword>
<dbReference type="PANTHER" id="PTHR22960">
    <property type="entry name" value="MOLYBDOPTERIN COFACTOR SYNTHESIS PROTEIN A"/>
    <property type="match status" value="1"/>
</dbReference>
<evidence type="ECO:0000256" key="8">
    <source>
        <dbReference type="ARBA" id="ARBA00023014"/>
    </source>
</evidence>
<evidence type="ECO:0000256" key="1">
    <source>
        <dbReference type="ARBA" id="ARBA00001966"/>
    </source>
</evidence>
<dbReference type="InterPro" id="IPR000385">
    <property type="entry name" value="MoaA_NifB_PqqE_Fe-S-bd_CS"/>
</dbReference>
<dbReference type="Pfam" id="PF06463">
    <property type="entry name" value="Mob_synth_C"/>
    <property type="match status" value="1"/>
</dbReference>
<dbReference type="SMART" id="SM00729">
    <property type="entry name" value="Elp3"/>
    <property type="match status" value="1"/>
</dbReference>
<dbReference type="GO" id="GO:0005525">
    <property type="term" value="F:GTP binding"/>
    <property type="evidence" value="ECO:0007669"/>
    <property type="project" value="UniProtKB-KW"/>
</dbReference>
<dbReference type="InterPro" id="IPR013785">
    <property type="entry name" value="Aldolase_TIM"/>
</dbReference>
<keyword evidence="6" id="KW-0547">Nucleotide-binding</keyword>
<dbReference type="NCBIfam" id="NF001199">
    <property type="entry name" value="PRK00164.2-1"/>
    <property type="match status" value="1"/>
</dbReference>
<keyword evidence="7" id="KW-0408">Iron</keyword>
<protein>
    <recommendedName>
        <fullName evidence="2">GTP 3',8-cyclase</fullName>
        <ecNumber evidence="2">4.1.99.22</ecNumber>
    </recommendedName>
</protein>
<feature type="non-terminal residue" evidence="14">
    <location>
        <position position="1"/>
    </location>
</feature>
<feature type="domain" description="Radical SAM core" evidence="13">
    <location>
        <begin position="8"/>
        <end position="235"/>
    </location>
</feature>
<dbReference type="InterPro" id="IPR006638">
    <property type="entry name" value="Elp3/MiaA/NifB-like_rSAM"/>
</dbReference>
<dbReference type="CDD" id="cd01335">
    <property type="entry name" value="Radical_SAM"/>
    <property type="match status" value="1"/>
</dbReference>